<dbReference type="RefSeq" id="WP_260904826.1">
    <property type="nucleotide sequence ID" value="NZ_JAOCZP010000005.1"/>
</dbReference>
<evidence type="ECO:0000313" key="2">
    <source>
        <dbReference type="EMBL" id="MCT7376689.1"/>
    </source>
</evidence>
<keyword evidence="3" id="KW-1185">Reference proteome</keyword>
<dbReference type="InterPro" id="IPR007820">
    <property type="entry name" value="AbrB_fam"/>
</dbReference>
<dbReference type="PANTHER" id="PTHR38457">
    <property type="entry name" value="REGULATOR ABRB-RELATED"/>
    <property type="match status" value="1"/>
</dbReference>
<evidence type="ECO:0000313" key="3">
    <source>
        <dbReference type="Proteomes" id="UP001320831"/>
    </source>
</evidence>
<dbReference type="Pfam" id="PF05145">
    <property type="entry name" value="AbrB"/>
    <property type="match status" value="1"/>
</dbReference>
<feature type="transmembrane region" description="Helical" evidence="1">
    <location>
        <begin position="15"/>
        <end position="35"/>
    </location>
</feature>
<reference evidence="2 3" key="1">
    <citation type="submission" date="2022-09" db="EMBL/GenBank/DDBJ databases">
        <title>Chelativorans salina sp. nov., a novel slightly halophilic bacterium isolated from a saline lake sediment enrichment.</title>
        <authorList>
            <person name="Gao L."/>
            <person name="Fang B.-Z."/>
            <person name="Li W.-J."/>
        </authorList>
    </citation>
    <scope>NUCLEOTIDE SEQUENCE [LARGE SCALE GENOMIC DNA]</scope>
    <source>
        <strain evidence="2 3">EGI FJ00035</strain>
    </source>
</reference>
<organism evidence="2 3">
    <name type="scientific">Chelativorans salis</name>
    <dbReference type="NCBI Taxonomy" id="2978478"/>
    <lineage>
        <taxon>Bacteria</taxon>
        <taxon>Pseudomonadati</taxon>
        <taxon>Pseudomonadota</taxon>
        <taxon>Alphaproteobacteria</taxon>
        <taxon>Hyphomicrobiales</taxon>
        <taxon>Phyllobacteriaceae</taxon>
        <taxon>Chelativorans</taxon>
    </lineage>
</organism>
<evidence type="ECO:0000256" key="1">
    <source>
        <dbReference type="SAM" id="Phobius"/>
    </source>
</evidence>
<proteinExistence type="predicted"/>
<dbReference type="PANTHER" id="PTHR38457:SF1">
    <property type="entry name" value="REGULATOR ABRB-RELATED"/>
    <property type="match status" value="1"/>
</dbReference>
<dbReference type="Proteomes" id="UP001320831">
    <property type="component" value="Unassembled WGS sequence"/>
</dbReference>
<keyword evidence="1" id="KW-1133">Transmembrane helix</keyword>
<gene>
    <name evidence="2" type="ORF">N5A92_16785</name>
</gene>
<keyword evidence="1" id="KW-0812">Transmembrane</keyword>
<feature type="transmembrane region" description="Helical" evidence="1">
    <location>
        <begin position="47"/>
        <end position="72"/>
    </location>
</feature>
<accession>A0ABT2LQH5</accession>
<keyword evidence="1" id="KW-0472">Membrane</keyword>
<protein>
    <submittedName>
        <fullName evidence="2">AbrB family transcriptional regulator</fullName>
    </submittedName>
</protein>
<dbReference type="EMBL" id="JAOCZP010000005">
    <property type="protein sequence ID" value="MCT7376689.1"/>
    <property type="molecule type" value="Genomic_DNA"/>
</dbReference>
<name>A0ABT2LQH5_9HYPH</name>
<comment type="caution">
    <text evidence="2">The sequence shown here is derived from an EMBL/GenBank/DDBJ whole genome shotgun (WGS) entry which is preliminary data.</text>
</comment>
<sequence>MTGRPVAVPKLPHRAGLVMIGLAQIIVGLALGARFERQRLASIPRAMAAGLAILALIMAAMAAFAALAGMLMPQDLPSLILAFSIGGMAEMVLTAKVLHRDIALVAAFQTLRGVTVNAVAGAVWQRLGRKFFKTDMRGD</sequence>